<dbReference type="Pfam" id="PF01852">
    <property type="entry name" value="START"/>
    <property type="match status" value="1"/>
</dbReference>
<dbReference type="PANTHER" id="PTHR46374">
    <property type="entry name" value="PROTEIN CBG07384"/>
    <property type="match status" value="1"/>
</dbReference>
<evidence type="ECO:0000256" key="4">
    <source>
        <dbReference type="ARBA" id="ARBA00024750"/>
    </source>
</evidence>
<protein>
    <submittedName>
        <fullName evidence="7">StAR-related lipid transfer protein 6</fullName>
    </submittedName>
</protein>
<feature type="domain" description="START" evidence="5">
    <location>
        <begin position="20"/>
        <end position="194"/>
    </location>
</feature>
<gene>
    <name evidence="7" type="primary">STARD6</name>
</gene>
<sequence>MDYKAIAQQTAQEVLGYSEDTTGWKVVKTSKKITISSKASKKFNGNIYRVEGIIPQTTSKLSEFLYLPDHRVTWDKSLQVFSLIKKIDSDTMICHTITQSFALGSISPRDFIDLVHIKHYEGNIVIISSNSVDVPEYPPSSNYIRGHNHPCGYVCSPLRENPAHSKLVMFVQTELRGKLSPSVIEATMPSTLISVMYNVKDGIKALRNTPECSAHQKAHASCLKKK</sequence>
<dbReference type="GO" id="GO:0006869">
    <property type="term" value="P:lipid transport"/>
    <property type="evidence" value="ECO:0007669"/>
    <property type="project" value="UniProtKB-KW"/>
</dbReference>
<evidence type="ECO:0000256" key="1">
    <source>
        <dbReference type="ARBA" id="ARBA00022448"/>
    </source>
</evidence>
<proteinExistence type="predicted"/>
<dbReference type="PROSITE" id="PS50848">
    <property type="entry name" value="START"/>
    <property type="match status" value="1"/>
</dbReference>
<dbReference type="OrthoDB" id="196858at2759"/>
<dbReference type="SUPFAM" id="SSF55961">
    <property type="entry name" value="Bet v1-like"/>
    <property type="match status" value="1"/>
</dbReference>
<evidence type="ECO:0000259" key="5">
    <source>
        <dbReference type="PROSITE" id="PS50848"/>
    </source>
</evidence>
<organism evidence="6 7">
    <name type="scientific">Chrysochloris asiatica</name>
    <name type="common">Cape golden mole</name>
    <dbReference type="NCBI Taxonomy" id="185453"/>
    <lineage>
        <taxon>Eukaryota</taxon>
        <taxon>Metazoa</taxon>
        <taxon>Chordata</taxon>
        <taxon>Craniata</taxon>
        <taxon>Vertebrata</taxon>
        <taxon>Euteleostomi</taxon>
        <taxon>Mammalia</taxon>
        <taxon>Eutheria</taxon>
        <taxon>Afrotheria</taxon>
        <taxon>Chrysochloridae</taxon>
        <taxon>Chrysochlorinae</taxon>
        <taxon>Chrysochloris</taxon>
    </lineage>
</organism>
<keyword evidence="6" id="KW-1185">Reference proteome</keyword>
<keyword evidence="1" id="KW-0813">Transport</keyword>
<dbReference type="InterPro" id="IPR043556">
    <property type="entry name" value="StARD5/6"/>
</dbReference>
<name>A0A9B0T3T0_CHRAS</name>
<evidence type="ECO:0000256" key="3">
    <source>
        <dbReference type="ARBA" id="ARBA00023121"/>
    </source>
</evidence>
<dbReference type="AlphaFoldDB" id="A0A9B0T3T0"/>
<dbReference type="GeneID" id="102824536"/>
<evidence type="ECO:0000256" key="2">
    <source>
        <dbReference type="ARBA" id="ARBA00023055"/>
    </source>
</evidence>
<keyword evidence="2" id="KW-0445">Lipid transport</keyword>
<dbReference type="InterPro" id="IPR002913">
    <property type="entry name" value="START_lipid-bd_dom"/>
</dbReference>
<dbReference type="SMART" id="SM00234">
    <property type="entry name" value="START"/>
    <property type="match status" value="1"/>
</dbReference>
<dbReference type="RefSeq" id="XP_006837628.1">
    <property type="nucleotide sequence ID" value="XM_006837565.1"/>
</dbReference>
<dbReference type="GO" id="GO:0008289">
    <property type="term" value="F:lipid binding"/>
    <property type="evidence" value="ECO:0007669"/>
    <property type="project" value="UniProtKB-KW"/>
</dbReference>
<dbReference type="Gene3D" id="3.30.530.20">
    <property type="match status" value="1"/>
</dbReference>
<evidence type="ECO:0000313" key="6">
    <source>
        <dbReference type="Proteomes" id="UP000504623"/>
    </source>
</evidence>
<dbReference type="InterPro" id="IPR023393">
    <property type="entry name" value="START-like_dom_sf"/>
</dbReference>
<comment type="function">
    <text evidence="4">May be involved in the intracellular transport of sterols or other lipids. May bind cholesterol or other sterols.</text>
</comment>
<reference evidence="7" key="1">
    <citation type="submission" date="2025-08" db="UniProtKB">
        <authorList>
            <consortium name="RefSeq"/>
        </authorList>
    </citation>
    <scope>IDENTIFICATION</scope>
    <source>
        <tissue evidence="7">Spleen</tissue>
    </source>
</reference>
<dbReference type="Proteomes" id="UP000504623">
    <property type="component" value="Unplaced"/>
</dbReference>
<dbReference type="CTD" id="147323"/>
<dbReference type="PANTHER" id="PTHR46374:SF2">
    <property type="entry name" value="STAR-RELATED LIPID TRANSFER PROTEIN 6"/>
    <property type="match status" value="1"/>
</dbReference>
<evidence type="ECO:0000313" key="7">
    <source>
        <dbReference type="RefSeq" id="XP_006837628.1"/>
    </source>
</evidence>
<accession>A0A9B0T3T0</accession>
<keyword evidence="3" id="KW-0446">Lipid-binding</keyword>